<organism evidence="1 2">
    <name type="scientific">Talaromyces stipitatus (strain ATCC 10500 / CBS 375.48 / QM 6759 / NRRL 1006)</name>
    <name type="common">Penicillium stipitatum</name>
    <dbReference type="NCBI Taxonomy" id="441959"/>
    <lineage>
        <taxon>Eukaryota</taxon>
        <taxon>Fungi</taxon>
        <taxon>Dikarya</taxon>
        <taxon>Ascomycota</taxon>
        <taxon>Pezizomycotina</taxon>
        <taxon>Eurotiomycetes</taxon>
        <taxon>Eurotiomycetidae</taxon>
        <taxon>Eurotiales</taxon>
        <taxon>Trichocomaceae</taxon>
        <taxon>Talaromyces</taxon>
        <taxon>Talaromyces sect. Talaromyces</taxon>
    </lineage>
</organism>
<name>B8MRL7_TALSN</name>
<gene>
    <name evidence="1" type="ORF">TSTA_056740</name>
</gene>
<dbReference type="EMBL" id="EQ962659">
    <property type="protein sequence ID" value="EED13174.1"/>
    <property type="molecule type" value="Genomic_DNA"/>
</dbReference>
<accession>B8MRL7</accession>
<dbReference type="Proteomes" id="UP000001745">
    <property type="component" value="Unassembled WGS sequence"/>
</dbReference>
<evidence type="ECO:0000313" key="2">
    <source>
        <dbReference type="Proteomes" id="UP000001745"/>
    </source>
</evidence>
<protein>
    <submittedName>
        <fullName evidence="1">Uncharacterized protein</fullName>
    </submittedName>
</protein>
<dbReference type="HOGENOM" id="CLU_2005441_0_0_1"/>
<dbReference type="InParanoid" id="B8MRL7"/>
<reference evidence="2" key="1">
    <citation type="journal article" date="2015" name="Genome Announc.">
        <title>Genome sequence of the AIDS-associated pathogen Penicillium marneffei (ATCC18224) and its near taxonomic relative Talaromyces stipitatus (ATCC10500).</title>
        <authorList>
            <person name="Nierman W.C."/>
            <person name="Fedorova-Abrams N.D."/>
            <person name="Andrianopoulos A."/>
        </authorList>
    </citation>
    <scope>NUCLEOTIDE SEQUENCE [LARGE SCALE GENOMIC DNA]</scope>
    <source>
        <strain evidence="2">ATCC 10500 / CBS 375.48 / QM 6759 / NRRL 1006</strain>
    </source>
</reference>
<dbReference type="AlphaFoldDB" id="B8MRL7"/>
<dbReference type="VEuPathDB" id="FungiDB:TSTA_056740"/>
<dbReference type="GeneID" id="8100737"/>
<sequence>MVTHRAVDYYTVELKRIIPWVFNSTYCFYIKIEGENGRSKINKREVSRRVNPLCLWLGKRDSRALPILLYKVGRNESRHAIIYRNEKRSLLFYLGGKMLGAIAQRGLNFRYQDKYVEAGKAGAW</sequence>
<keyword evidence="2" id="KW-1185">Reference proteome</keyword>
<evidence type="ECO:0000313" key="1">
    <source>
        <dbReference type="EMBL" id="EED13174.1"/>
    </source>
</evidence>
<dbReference type="RefSeq" id="XP_002487285.1">
    <property type="nucleotide sequence ID" value="XM_002487240.1"/>
</dbReference>
<proteinExistence type="predicted"/>